<dbReference type="AlphaFoldDB" id="A0A0F9IIK9"/>
<comment type="caution">
    <text evidence="1">The sequence shown here is derived from an EMBL/GenBank/DDBJ whole genome shotgun (WGS) entry which is preliminary data.</text>
</comment>
<evidence type="ECO:0000313" key="1">
    <source>
        <dbReference type="EMBL" id="KKM19579.1"/>
    </source>
</evidence>
<accession>A0A0F9IIK9</accession>
<organism evidence="1">
    <name type="scientific">marine sediment metagenome</name>
    <dbReference type="NCBI Taxonomy" id="412755"/>
    <lineage>
        <taxon>unclassified sequences</taxon>
        <taxon>metagenomes</taxon>
        <taxon>ecological metagenomes</taxon>
    </lineage>
</organism>
<protein>
    <submittedName>
        <fullName evidence="1">Uncharacterized protein</fullName>
    </submittedName>
</protein>
<reference evidence="1" key="1">
    <citation type="journal article" date="2015" name="Nature">
        <title>Complex archaea that bridge the gap between prokaryotes and eukaryotes.</title>
        <authorList>
            <person name="Spang A."/>
            <person name="Saw J.H."/>
            <person name="Jorgensen S.L."/>
            <person name="Zaremba-Niedzwiedzka K."/>
            <person name="Martijn J."/>
            <person name="Lind A.E."/>
            <person name="van Eijk R."/>
            <person name="Schleper C."/>
            <person name="Guy L."/>
            <person name="Ettema T.J."/>
        </authorList>
    </citation>
    <scope>NUCLEOTIDE SEQUENCE</scope>
</reference>
<feature type="non-terminal residue" evidence="1">
    <location>
        <position position="44"/>
    </location>
</feature>
<dbReference type="EMBL" id="LAZR01013955">
    <property type="protein sequence ID" value="KKM19579.1"/>
    <property type="molecule type" value="Genomic_DNA"/>
</dbReference>
<gene>
    <name evidence="1" type="ORF">LCGC14_1654320</name>
</gene>
<proteinExistence type="predicted"/>
<name>A0A0F9IIK9_9ZZZZ</name>
<sequence length="44" mass="5234">MAGIYTIAEIEEAFRAQFSLSGLEARTYDDERIQIRWEDFKLHL</sequence>